<reference evidence="4" key="1">
    <citation type="journal article" date="2019" name="Int. J. Syst. Evol. Microbiol.">
        <title>The Global Catalogue of Microorganisms (GCM) 10K type strain sequencing project: providing services to taxonomists for standard genome sequencing and annotation.</title>
        <authorList>
            <consortium name="The Broad Institute Genomics Platform"/>
            <consortium name="The Broad Institute Genome Sequencing Center for Infectious Disease"/>
            <person name="Wu L."/>
            <person name="Ma J."/>
        </authorList>
    </citation>
    <scope>NUCLEOTIDE SEQUENCE [LARGE SCALE GENOMIC DNA]</scope>
    <source>
        <strain evidence="4">CCUG 62221</strain>
    </source>
</reference>
<feature type="transmembrane region" description="Helical" evidence="1">
    <location>
        <begin position="17"/>
        <end position="34"/>
    </location>
</feature>
<organism evidence="3 4">
    <name type="scientific">Lutibacter holmesii</name>
    <dbReference type="NCBI Taxonomy" id="1137985"/>
    <lineage>
        <taxon>Bacteria</taxon>
        <taxon>Pseudomonadati</taxon>
        <taxon>Bacteroidota</taxon>
        <taxon>Flavobacteriia</taxon>
        <taxon>Flavobacteriales</taxon>
        <taxon>Flavobacteriaceae</taxon>
        <taxon>Lutibacter</taxon>
    </lineage>
</organism>
<dbReference type="Proteomes" id="UP001597241">
    <property type="component" value="Unassembled WGS sequence"/>
</dbReference>
<keyword evidence="1" id="KW-1133">Transmembrane helix</keyword>
<keyword evidence="1" id="KW-0812">Transmembrane</keyword>
<proteinExistence type="predicted"/>
<dbReference type="EMBL" id="JBHTMV010000009">
    <property type="protein sequence ID" value="MFD1294896.1"/>
    <property type="molecule type" value="Genomic_DNA"/>
</dbReference>
<gene>
    <name evidence="3" type="ORF">ACFQ5N_13720</name>
</gene>
<sequence>MKAKKHPKANLENYSKLFAQLGLVLTLTIVYVVIQSKTFTNDLLVLNDSNVVFEDETDAIIEYRVEPPKKAPIPKKVTLEVVKQVENEAEIIESFIDVVDVESPVEISDIVETEPEEAIIEEVPFILIEDAPEFPGCTGTKEEKKACFISQISKFVGANFDGGLASELGLDPGVKRISVLFKIDKVGNIVDVQARAPHKKLQKEAIRVVALLPKMEPGKQRGNPVTVKYALPIVFKVE</sequence>
<keyword evidence="1" id="KW-0472">Membrane</keyword>
<dbReference type="Pfam" id="PF03544">
    <property type="entry name" value="TonB_C"/>
    <property type="match status" value="1"/>
</dbReference>
<feature type="domain" description="TonB C-terminal" evidence="2">
    <location>
        <begin position="177"/>
        <end position="236"/>
    </location>
</feature>
<accession>A0ABW3WR78</accession>
<dbReference type="Gene3D" id="3.30.1150.10">
    <property type="match status" value="1"/>
</dbReference>
<evidence type="ECO:0000259" key="2">
    <source>
        <dbReference type="Pfam" id="PF03544"/>
    </source>
</evidence>
<evidence type="ECO:0000313" key="4">
    <source>
        <dbReference type="Proteomes" id="UP001597241"/>
    </source>
</evidence>
<keyword evidence="4" id="KW-1185">Reference proteome</keyword>
<evidence type="ECO:0000256" key="1">
    <source>
        <dbReference type="SAM" id="Phobius"/>
    </source>
</evidence>
<comment type="caution">
    <text evidence="3">The sequence shown here is derived from an EMBL/GenBank/DDBJ whole genome shotgun (WGS) entry which is preliminary data.</text>
</comment>
<name>A0ABW3WR78_9FLAO</name>
<dbReference type="RefSeq" id="WP_386810296.1">
    <property type="nucleotide sequence ID" value="NZ_JBHTMV010000009.1"/>
</dbReference>
<protein>
    <submittedName>
        <fullName evidence="3">Energy transducer TonB</fullName>
    </submittedName>
</protein>
<dbReference type="SUPFAM" id="SSF74653">
    <property type="entry name" value="TolA/TonB C-terminal domain"/>
    <property type="match status" value="1"/>
</dbReference>
<dbReference type="InterPro" id="IPR037682">
    <property type="entry name" value="TonB_C"/>
</dbReference>
<evidence type="ECO:0000313" key="3">
    <source>
        <dbReference type="EMBL" id="MFD1294896.1"/>
    </source>
</evidence>